<accession>A0A2T6KLE5</accession>
<dbReference type="Pfam" id="PF00126">
    <property type="entry name" value="HTH_1"/>
    <property type="match status" value="1"/>
</dbReference>
<dbReference type="SUPFAM" id="SSF46785">
    <property type="entry name" value="Winged helix' DNA-binding domain"/>
    <property type="match status" value="1"/>
</dbReference>
<keyword evidence="3 6" id="KW-0238">DNA-binding</keyword>
<name>A0A2T6KLE5_9RHOB</name>
<dbReference type="Pfam" id="PF03466">
    <property type="entry name" value="LysR_substrate"/>
    <property type="match status" value="1"/>
</dbReference>
<keyword evidence="4" id="KW-0804">Transcription</keyword>
<dbReference type="GO" id="GO:0005829">
    <property type="term" value="C:cytosol"/>
    <property type="evidence" value="ECO:0007669"/>
    <property type="project" value="TreeGrafter"/>
</dbReference>
<comment type="caution">
    <text evidence="6">The sequence shown here is derived from an EMBL/GenBank/DDBJ whole genome shotgun (WGS) entry which is preliminary data.</text>
</comment>
<gene>
    <name evidence="6" type="ORF">C8N45_10243</name>
</gene>
<organism evidence="6 7">
    <name type="scientific">Yoonia sediminilitoris</name>
    <dbReference type="NCBI Taxonomy" id="1286148"/>
    <lineage>
        <taxon>Bacteria</taxon>
        <taxon>Pseudomonadati</taxon>
        <taxon>Pseudomonadota</taxon>
        <taxon>Alphaproteobacteria</taxon>
        <taxon>Rhodobacterales</taxon>
        <taxon>Paracoccaceae</taxon>
        <taxon>Yoonia</taxon>
    </lineage>
</organism>
<evidence type="ECO:0000256" key="3">
    <source>
        <dbReference type="ARBA" id="ARBA00023125"/>
    </source>
</evidence>
<comment type="similarity">
    <text evidence="1">Belongs to the LysR transcriptional regulatory family.</text>
</comment>
<dbReference type="InterPro" id="IPR050950">
    <property type="entry name" value="HTH-type_LysR_regulators"/>
</dbReference>
<keyword evidence="7" id="KW-1185">Reference proteome</keyword>
<reference evidence="6 7" key="1">
    <citation type="submission" date="2018-04" db="EMBL/GenBank/DDBJ databases">
        <title>Genomic Encyclopedia of Archaeal and Bacterial Type Strains, Phase II (KMG-II): from individual species to whole genera.</title>
        <authorList>
            <person name="Goeker M."/>
        </authorList>
    </citation>
    <scope>NUCLEOTIDE SEQUENCE [LARGE SCALE GENOMIC DNA]</scope>
    <source>
        <strain evidence="6 7">DSM 29955</strain>
    </source>
</reference>
<evidence type="ECO:0000259" key="5">
    <source>
        <dbReference type="PROSITE" id="PS50931"/>
    </source>
</evidence>
<dbReference type="InterPro" id="IPR000847">
    <property type="entry name" value="LysR_HTH_N"/>
</dbReference>
<evidence type="ECO:0000313" key="6">
    <source>
        <dbReference type="EMBL" id="PUB17033.1"/>
    </source>
</evidence>
<protein>
    <submittedName>
        <fullName evidence="6">DNA-binding transcriptional LysR family regulator</fullName>
    </submittedName>
</protein>
<dbReference type="Proteomes" id="UP000244523">
    <property type="component" value="Unassembled WGS sequence"/>
</dbReference>
<dbReference type="Gene3D" id="1.10.10.10">
    <property type="entry name" value="Winged helix-like DNA-binding domain superfamily/Winged helix DNA-binding domain"/>
    <property type="match status" value="1"/>
</dbReference>
<dbReference type="PROSITE" id="PS50931">
    <property type="entry name" value="HTH_LYSR"/>
    <property type="match status" value="1"/>
</dbReference>
<dbReference type="Gene3D" id="3.40.190.290">
    <property type="match status" value="1"/>
</dbReference>
<dbReference type="PANTHER" id="PTHR30419">
    <property type="entry name" value="HTH-TYPE TRANSCRIPTIONAL REGULATOR YBHD"/>
    <property type="match status" value="1"/>
</dbReference>
<proteinExistence type="inferred from homology"/>
<dbReference type="SUPFAM" id="SSF53850">
    <property type="entry name" value="Periplasmic binding protein-like II"/>
    <property type="match status" value="1"/>
</dbReference>
<dbReference type="AlphaFoldDB" id="A0A2T6KLE5"/>
<feature type="domain" description="HTH lysR-type" evidence="5">
    <location>
        <begin position="14"/>
        <end position="71"/>
    </location>
</feature>
<dbReference type="EMBL" id="QBUD01000002">
    <property type="protein sequence ID" value="PUB17033.1"/>
    <property type="molecule type" value="Genomic_DNA"/>
</dbReference>
<evidence type="ECO:0000256" key="4">
    <source>
        <dbReference type="ARBA" id="ARBA00023163"/>
    </source>
</evidence>
<dbReference type="OrthoDB" id="7846471at2"/>
<dbReference type="GO" id="GO:0003700">
    <property type="term" value="F:DNA-binding transcription factor activity"/>
    <property type="evidence" value="ECO:0007669"/>
    <property type="project" value="InterPro"/>
</dbReference>
<dbReference type="PANTHER" id="PTHR30419:SF8">
    <property type="entry name" value="NITROGEN ASSIMILATION TRANSCRIPTIONAL ACTIVATOR-RELATED"/>
    <property type="match status" value="1"/>
</dbReference>
<dbReference type="GO" id="GO:0003677">
    <property type="term" value="F:DNA binding"/>
    <property type="evidence" value="ECO:0007669"/>
    <property type="project" value="UniProtKB-KW"/>
</dbReference>
<keyword evidence="2" id="KW-0805">Transcription regulation</keyword>
<evidence type="ECO:0000313" key="7">
    <source>
        <dbReference type="Proteomes" id="UP000244523"/>
    </source>
</evidence>
<evidence type="ECO:0000256" key="2">
    <source>
        <dbReference type="ARBA" id="ARBA00023015"/>
    </source>
</evidence>
<dbReference type="InterPro" id="IPR005119">
    <property type="entry name" value="LysR_subst-bd"/>
</dbReference>
<sequence length="309" mass="33217">MVCRVVSLSLIQRLKPSHLKLIRAIHDSGKLQLAAEQVGMSQPAASRLLSEIESDAGGALFERLPHGMAPTPIGAAFVRHAQVILAEVDALTNEIDQLRGGMAGAVRVGAVTGPAVGALVPALMEVRADLPDIHPTIEVAPSVTLIRGLEEGRFDFVLARITSGNEVRAFHAFPGRTEQICLLARRTHPLAGRKISLAETLPYEFVIQEPGSPIRTAMENAFLSNSLQTPAKVTNSSSLLVALSILTRSDAIAPQTCEVAQLTTRAASELTILDTREDIIVPSFLVLQARHRQLPPIAQRLLDAVLCRL</sequence>
<dbReference type="InterPro" id="IPR036390">
    <property type="entry name" value="WH_DNA-bd_sf"/>
</dbReference>
<dbReference type="InterPro" id="IPR036388">
    <property type="entry name" value="WH-like_DNA-bd_sf"/>
</dbReference>
<evidence type="ECO:0000256" key="1">
    <source>
        <dbReference type="ARBA" id="ARBA00009437"/>
    </source>
</evidence>